<keyword evidence="2" id="KW-1185">Reference proteome</keyword>
<dbReference type="EMBL" id="NOXV01000030">
    <property type="protein sequence ID" value="OYQ49905.1"/>
    <property type="molecule type" value="Genomic_DNA"/>
</dbReference>
<dbReference type="RefSeq" id="WP_094411435.1">
    <property type="nucleotide sequence ID" value="NZ_NOXV01000030.1"/>
</dbReference>
<accession>A0A256A9P1</accession>
<organism evidence="1 2">
    <name type="scientific">Flavobacterium cyanobacteriorum</name>
    <dbReference type="NCBI Taxonomy" id="2022802"/>
    <lineage>
        <taxon>Bacteria</taxon>
        <taxon>Pseudomonadati</taxon>
        <taxon>Bacteroidota</taxon>
        <taxon>Flavobacteriia</taxon>
        <taxon>Flavobacteriales</taxon>
        <taxon>Flavobacteriaceae</taxon>
        <taxon>Flavobacterium</taxon>
    </lineage>
</organism>
<comment type="caution">
    <text evidence="1">The sequence shown here is derived from an EMBL/GenBank/DDBJ whole genome shotgun (WGS) entry which is preliminary data.</text>
</comment>
<gene>
    <name evidence="1" type="ORF">CHU92_00230</name>
</gene>
<name>A0A256A9P1_9FLAO</name>
<proteinExistence type="predicted"/>
<reference evidence="1 2" key="1">
    <citation type="submission" date="2017-07" db="EMBL/GenBank/DDBJ databases">
        <title>Flavobacterium cyanobacteriorum sp. nov., isolated from cyanobacterial aggregates in a eutrophic lake.</title>
        <authorList>
            <person name="Cai H."/>
        </authorList>
    </citation>
    <scope>NUCLEOTIDE SEQUENCE [LARGE SCALE GENOMIC DNA]</scope>
    <source>
        <strain evidence="1 2">TH021</strain>
    </source>
</reference>
<protein>
    <submittedName>
        <fullName evidence="1">Uncharacterized protein</fullName>
    </submittedName>
</protein>
<dbReference type="Proteomes" id="UP000216605">
    <property type="component" value="Unassembled WGS sequence"/>
</dbReference>
<dbReference type="AlphaFoldDB" id="A0A256A9P1"/>
<evidence type="ECO:0000313" key="1">
    <source>
        <dbReference type="EMBL" id="OYQ49905.1"/>
    </source>
</evidence>
<dbReference type="OrthoDB" id="1369745at2"/>
<evidence type="ECO:0000313" key="2">
    <source>
        <dbReference type="Proteomes" id="UP000216605"/>
    </source>
</evidence>
<sequence length="142" mass="16680">MGKLLILCVFCGLLCCNSIKNNPFTYKQTTKELWIDSYKYEVFYGCIKEGLGNDSLRILLRNKDLFNPNLELDIETINHARGLGAIFIEKIPQPYIKIDKGEEHLRNKNFISYNCLRYYASKELDSIANEEYRKNEKSRRKV</sequence>